<evidence type="ECO:0000313" key="1">
    <source>
        <dbReference type="EMBL" id="KAJ2767555.1"/>
    </source>
</evidence>
<keyword evidence="2" id="KW-1185">Reference proteome</keyword>
<feature type="non-terminal residue" evidence="1">
    <location>
        <position position="1"/>
    </location>
</feature>
<organism evidence="1 2">
    <name type="scientific">Coemansia linderi</name>
    <dbReference type="NCBI Taxonomy" id="2663919"/>
    <lineage>
        <taxon>Eukaryota</taxon>
        <taxon>Fungi</taxon>
        <taxon>Fungi incertae sedis</taxon>
        <taxon>Zoopagomycota</taxon>
        <taxon>Kickxellomycotina</taxon>
        <taxon>Kickxellomycetes</taxon>
        <taxon>Kickxellales</taxon>
        <taxon>Kickxellaceae</taxon>
        <taxon>Coemansia</taxon>
    </lineage>
</organism>
<dbReference type="EMBL" id="JANBUK010003421">
    <property type="protein sequence ID" value="KAJ2767555.1"/>
    <property type="molecule type" value="Genomic_DNA"/>
</dbReference>
<protein>
    <submittedName>
        <fullName evidence="1">Uncharacterized protein</fullName>
    </submittedName>
</protein>
<evidence type="ECO:0000313" key="2">
    <source>
        <dbReference type="Proteomes" id="UP001140066"/>
    </source>
</evidence>
<reference evidence="1" key="1">
    <citation type="submission" date="2022-07" db="EMBL/GenBank/DDBJ databases">
        <title>Phylogenomic reconstructions and comparative analyses of Kickxellomycotina fungi.</title>
        <authorList>
            <person name="Reynolds N.K."/>
            <person name="Stajich J.E."/>
            <person name="Barry K."/>
            <person name="Grigoriev I.V."/>
            <person name="Crous P."/>
            <person name="Smith M.E."/>
        </authorList>
    </citation>
    <scope>NUCLEOTIDE SEQUENCE</scope>
    <source>
        <strain evidence="1">BCRC 34191</strain>
    </source>
</reference>
<feature type="non-terminal residue" evidence="1">
    <location>
        <position position="117"/>
    </location>
</feature>
<dbReference type="Proteomes" id="UP001140066">
    <property type="component" value="Unassembled WGS sequence"/>
</dbReference>
<comment type="caution">
    <text evidence="1">The sequence shown here is derived from an EMBL/GenBank/DDBJ whole genome shotgun (WGS) entry which is preliminary data.</text>
</comment>
<gene>
    <name evidence="1" type="ORF">GGI18_005775</name>
</gene>
<sequence>FQDLDVLNAPLLDGLPIAGLELAALGGDDPKSSSQDAEKSMSAADLKDGAEGTASGWQENGTFKIPVTAHKSTGGRVSTMATRVRTLQKHMLDVPGKWLQAVEKLPVKEYGFGIEVT</sequence>
<proteinExistence type="predicted"/>
<accession>A0ACC1JUN2</accession>
<name>A0ACC1JUN2_9FUNG</name>